<feature type="compositionally biased region" description="Basic and acidic residues" evidence="1">
    <location>
        <begin position="759"/>
        <end position="780"/>
    </location>
</feature>
<feature type="region of interest" description="Disordered" evidence="1">
    <location>
        <begin position="563"/>
        <end position="617"/>
    </location>
</feature>
<evidence type="ECO:0000256" key="1">
    <source>
        <dbReference type="SAM" id="MobiDB-lite"/>
    </source>
</evidence>
<feature type="compositionally biased region" description="Low complexity" evidence="1">
    <location>
        <begin position="594"/>
        <end position="606"/>
    </location>
</feature>
<gene>
    <name evidence="2" type="ORF">R1flu_028491</name>
</gene>
<reference evidence="2 3" key="1">
    <citation type="submission" date="2024-09" db="EMBL/GenBank/DDBJ databases">
        <title>Chromosome-scale assembly of Riccia fluitans.</title>
        <authorList>
            <person name="Paukszto L."/>
            <person name="Sawicki J."/>
            <person name="Karawczyk K."/>
            <person name="Piernik-Szablinska J."/>
            <person name="Szczecinska M."/>
            <person name="Mazdziarz M."/>
        </authorList>
    </citation>
    <scope>NUCLEOTIDE SEQUENCE [LARGE SCALE GENOMIC DNA]</scope>
    <source>
        <strain evidence="2">Rf_01</strain>
        <tissue evidence="2">Aerial parts of the thallus</tissue>
    </source>
</reference>
<feature type="region of interest" description="Disordered" evidence="1">
    <location>
        <begin position="460"/>
        <end position="482"/>
    </location>
</feature>
<feature type="compositionally biased region" description="Polar residues" evidence="1">
    <location>
        <begin position="732"/>
        <end position="742"/>
    </location>
</feature>
<dbReference type="AlphaFoldDB" id="A0ABD1XMG9"/>
<feature type="compositionally biased region" description="Polar residues" evidence="1">
    <location>
        <begin position="241"/>
        <end position="251"/>
    </location>
</feature>
<dbReference type="Proteomes" id="UP001605036">
    <property type="component" value="Unassembled WGS sequence"/>
</dbReference>
<protein>
    <submittedName>
        <fullName evidence="2">Uncharacterized protein</fullName>
    </submittedName>
</protein>
<feature type="compositionally biased region" description="Polar residues" evidence="1">
    <location>
        <begin position="460"/>
        <end position="473"/>
    </location>
</feature>
<name>A0ABD1XMG9_9MARC</name>
<organism evidence="2 3">
    <name type="scientific">Riccia fluitans</name>
    <dbReference type="NCBI Taxonomy" id="41844"/>
    <lineage>
        <taxon>Eukaryota</taxon>
        <taxon>Viridiplantae</taxon>
        <taxon>Streptophyta</taxon>
        <taxon>Embryophyta</taxon>
        <taxon>Marchantiophyta</taxon>
        <taxon>Marchantiopsida</taxon>
        <taxon>Marchantiidae</taxon>
        <taxon>Marchantiales</taxon>
        <taxon>Ricciaceae</taxon>
        <taxon>Riccia</taxon>
    </lineage>
</organism>
<dbReference type="EMBL" id="JBHFFA010000008">
    <property type="protein sequence ID" value="KAL2609918.1"/>
    <property type="molecule type" value="Genomic_DNA"/>
</dbReference>
<sequence>MTAKTKEIKHCRPGNNGSEKLEEAVVIETPVEIIKEEMDRNAERVKHELQKIETRKETPSDEKLKEQGRALQLLPDRSKKNNTEERRKKLAEVERPKRVSKNRMRTTTPRILSRPRFSLGTRRRKDSTVGVFQTSGITSHESSRQDLAKVAEDEWQEESSVPRKMHKVVAQLEKKPPTEINEVEMSAIKDYKNSTAPPFYLPHYVHQWFTNTFTYAGKSNPSYVLDNQDFYPAPSPFRMNENFSKNSNSSAPFDKVQTGNKDQKSSPSHTSILSTSSCKSPESPHSDTRIPKSACDVSAKSSTPPSYPPNRVMKQNLRHRCDSSTSKDGEEKNSEVQPKKIKHALAKCKGQMSYAEITSKNLSISSNDGRSHHLTDLNCKFLQTNTSTSSVRQSTNSEQDQVHGEGYAQAFLKAQKRKKRKKKSAYPNIDILIPPNRHGLECFSRPKAKRTKELCKSADQKLQQRSTISNQPWSPDEPWRPGGISKTVAGFKINGLMKAHYKKSGSCNPTKYRGVKGKHLDDEDIDSDPFMNPKHHKDKGFNTLFLGKVLHQQEALWSLRETPHQPLDESDHKKPCDSTNCKAHSTPERTDLPTTKASSESTASEAGPKIKMNSGMTGEGMLMTETSVGQCLASNLKENRRQRKLNSYYSQTLQPKRTQTLGPHSRKSLHPVQMGLQYASFIQQERQQKQLHENPSSCSDLQANRSPDMRSSSQQAQELRTSGSSHPSHSSNLFPSATNTKSPYDHYHTVVNESQYESYRQDSNDYENRESKTNGEGYEVRSDQQSFDICQVGSQNSLRKKGNSSRVLSKRISPERFALLNYYGQSVRPQFLGLHRQPPPIHRCIDVEHLIKQWL</sequence>
<comment type="caution">
    <text evidence="2">The sequence shown here is derived from an EMBL/GenBank/DDBJ whole genome shotgun (WGS) entry which is preliminary data.</text>
</comment>
<evidence type="ECO:0000313" key="2">
    <source>
        <dbReference type="EMBL" id="KAL2609918.1"/>
    </source>
</evidence>
<feature type="compositionally biased region" description="Polar residues" evidence="1">
    <location>
        <begin position="693"/>
        <end position="721"/>
    </location>
</feature>
<feature type="compositionally biased region" description="Low complexity" evidence="1">
    <location>
        <begin position="265"/>
        <end position="281"/>
    </location>
</feature>
<accession>A0ABD1XMG9</accession>
<feature type="region of interest" description="Disordered" evidence="1">
    <location>
        <begin position="45"/>
        <end position="105"/>
    </location>
</feature>
<proteinExistence type="predicted"/>
<feature type="compositionally biased region" description="Polar residues" evidence="1">
    <location>
        <begin position="647"/>
        <end position="662"/>
    </location>
</feature>
<feature type="compositionally biased region" description="Low complexity" evidence="1">
    <location>
        <begin position="722"/>
        <end position="731"/>
    </location>
</feature>
<keyword evidence="3" id="KW-1185">Reference proteome</keyword>
<feature type="region of interest" description="Disordered" evidence="1">
    <location>
        <begin position="647"/>
        <end position="667"/>
    </location>
</feature>
<feature type="region of interest" description="Disordered" evidence="1">
    <location>
        <begin position="236"/>
        <end position="340"/>
    </location>
</feature>
<feature type="compositionally biased region" description="Basic and acidic residues" evidence="1">
    <location>
        <begin position="45"/>
        <end position="68"/>
    </location>
</feature>
<feature type="region of interest" description="Disordered" evidence="1">
    <location>
        <begin position="685"/>
        <end position="780"/>
    </location>
</feature>
<feature type="compositionally biased region" description="Basic and acidic residues" evidence="1">
    <location>
        <begin position="76"/>
        <end position="97"/>
    </location>
</feature>
<evidence type="ECO:0000313" key="3">
    <source>
        <dbReference type="Proteomes" id="UP001605036"/>
    </source>
</evidence>
<feature type="compositionally biased region" description="Basic and acidic residues" evidence="1">
    <location>
        <begin position="563"/>
        <end position="576"/>
    </location>
</feature>
<feature type="compositionally biased region" description="Basic and acidic residues" evidence="1">
    <location>
        <begin position="319"/>
        <end position="338"/>
    </location>
</feature>